<dbReference type="GO" id="GO:0005886">
    <property type="term" value="C:plasma membrane"/>
    <property type="evidence" value="ECO:0007669"/>
    <property type="project" value="UniProtKB-SubCell"/>
</dbReference>
<keyword evidence="3" id="KW-0611">Plant defense</keyword>
<comment type="caution">
    <text evidence="8">The sequence shown here is derived from an EMBL/GenBank/DDBJ whole genome shotgun (WGS) entry which is preliminary data.</text>
</comment>
<keyword evidence="2" id="KW-1003">Cell membrane</keyword>
<dbReference type="InterPro" id="IPR008978">
    <property type="entry name" value="HSP20-like_chaperone"/>
</dbReference>
<feature type="compositionally biased region" description="Polar residues" evidence="6">
    <location>
        <begin position="110"/>
        <end position="123"/>
    </location>
</feature>
<reference evidence="8 9" key="1">
    <citation type="submission" date="2024-01" db="EMBL/GenBank/DDBJ databases">
        <title>The complete chloroplast genome sequence of Lithospermum erythrorhizon: insights into the phylogenetic relationship among Boraginaceae species and the maternal lineages of purple gromwells.</title>
        <authorList>
            <person name="Okada T."/>
            <person name="Watanabe K."/>
        </authorList>
    </citation>
    <scope>NUCLEOTIDE SEQUENCE [LARGE SCALE GENOMIC DNA]</scope>
</reference>
<feature type="domain" description="SHSP" evidence="7">
    <location>
        <begin position="8"/>
        <end position="115"/>
    </location>
</feature>
<gene>
    <name evidence="8" type="ORF">LIER_24322</name>
</gene>
<dbReference type="PANTHER" id="PTHR43670">
    <property type="entry name" value="HEAT SHOCK PROTEIN 26"/>
    <property type="match status" value="1"/>
</dbReference>
<proteinExistence type="inferred from homology"/>
<dbReference type="PANTHER" id="PTHR43670:SF130">
    <property type="entry name" value="INACTIVE PROTEIN RESTRICTED TEV MOVEMENT 2-LIKE"/>
    <property type="match status" value="1"/>
</dbReference>
<evidence type="ECO:0000256" key="4">
    <source>
        <dbReference type="PROSITE-ProRule" id="PRU00285"/>
    </source>
</evidence>
<dbReference type="Proteomes" id="UP001454036">
    <property type="component" value="Unassembled WGS sequence"/>
</dbReference>
<evidence type="ECO:0000313" key="8">
    <source>
        <dbReference type="EMBL" id="GAA0169946.1"/>
    </source>
</evidence>
<dbReference type="InterPro" id="IPR002068">
    <property type="entry name" value="A-crystallin/Hsp20_dom"/>
</dbReference>
<name>A0AAV3R2W5_LITER</name>
<dbReference type="Pfam" id="PF00011">
    <property type="entry name" value="HSP20"/>
    <property type="match status" value="1"/>
</dbReference>
<protein>
    <recommendedName>
        <fullName evidence="7">SHSP domain-containing protein</fullName>
    </recommendedName>
</protein>
<keyword evidence="9" id="KW-1185">Reference proteome</keyword>
<evidence type="ECO:0000256" key="6">
    <source>
        <dbReference type="SAM" id="MobiDB-lite"/>
    </source>
</evidence>
<evidence type="ECO:0000256" key="2">
    <source>
        <dbReference type="ARBA" id="ARBA00022475"/>
    </source>
</evidence>
<dbReference type="AlphaFoldDB" id="A0AAV3R2W5"/>
<dbReference type="EMBL" id="BAABME010007035">
    <property type="protein sequence ID" value="GAA0169946.1"/>
    <property type="molecule type" value="Genomic_DNA"/>
</dbReference>
<accession>A0AAV3R2W5</accession>
<evidence type="ECO:0000313" key="9">
    <source>
        <dbReference type="Proteomes" id="UP001454036"/>
    </source>
</evidence>
<dbReference type="GO" id="GO:0006952">
    <property type="term" value="P:defense response"/>
    <property type="evidence" value="ECO:0007669"/>
    <property type="project" value="UniProtKB-KW"/>
</dbReference>
<evidence type="ECO:0000256" key="5">
    <source>
        <dbReference type="RuleBase" id="RU003616"/>
    </source>
</evidence>
<comment type="subcellular location">
    <subcellularLocation>
        <location evidence="1">Cell membrane</location>
        <topology evidence="1">Single-pass membrane protein</topology>
    </subcellularLocation>
</comment>
<comment type="similarity">
    <text evidence="4 5">Belongs to the small heat shock protein (HSP20) family.</text>
</comment>
<feature type="region of interest" description="Disordered" evidence="6">
    <location>
        <begin position="101"/>
        <end position="130"/>
    </location>
</feature>
<dbReference type="PROSITE" id="PS01031">
    <property type="entry name" value="SHSP"/>
    <property type="match status" value="1"/>
</dbReference>
<organism evidence="8 9">
    <name type="scientific">Lithospermum erythrorhizon</name>
    <name type="common">Purple gromwell</name>
    <name type="synonym">Lithospermum officinale var. erythrorhizon</name>
    <dbReference type="NCBI Taxonomy" id="34254"/>
    <lineage>
        <taxon>Eukaryota</taxon>
        <taxon>Viridiplantae</taxon>
        <taxon>Streptophyta</taxon>
        <taxon>Embryophyta</taxon>
        <taxon>Tracheophyta</taxon>
        <taxon>Spermatophyta</taxon>
        <taxon>Magnoliopsida</taxon>
        <taxon>eudicotyledons</taxon>
        <taxon>Gunneridae</taxon>
        <taxon>Pentapetalae</taxon>
        <taxon>asterids</taxon>
        <taxon>lamiids</taxon>
        <taxon>Boraginales</taxon>
        <taxon>Boraginaceae</taxon>
        <taxon>Boraginoideae</taxon>
        <taxon>Lithospermeae</taxon>
        <taxon>Lithospermum</taxon>
    </lineage>
</organism>
<sequence>MALGGDLRGRDEIVPSSGWTEDSDCHCLLIDLPGFKKEEVKLQVDNNGHVIVSGERKVNPNKSIRFRQSYDIPENSSIDETGGKFEDEILYVLIPKKVKTNNAEEPPQAETVSNNQEQQPEQNATKHPEIEKIPNIHQHNDEETFHDAHAEMASWDTYHSLFEAVKEMLKENKAFIVTGVLAFSLGIIVSRKMQTNAD</sequence>
<dbReference type="Gene3D" id="2.60.40.790">
    <property type="match status" value="1"/>
</dbReference>
<dbReference type="GO" id="GO:0034605">
    <property type="term" value="P:cellular response to heat"/>
    <property type="evidence" value="ECO:0007669"/>
    <property type="project" value="TreeGrafter"/>
</dbReference>
<evidence type="ECO:0000259" key="7">
    <source>
        <dbReference type="PROSITE" id="PS01031"/>
    </source>
</evidence>
<dbReference type="SUPFAM" id="SSF49764">
    <property type="entry name" value="HSP20-like chaperones"/>
    <property type="match status" value="1"/>
</dbReference>
<keyword evidence="2" id="KW-0472">Membrane</keyword>
<evidence type="ECO:0000256" key="3">
    <source>
        <dbReference type="ARBA" id="ARBA00022821"/>
    </source>
</evidence>
<evidence type="ECO:0000256" key="1">
    <source>
        <dbReference type="ARBA" id="ARBA00004162"/>
    </source>
</evidence>